<dbReference type="Gene3D" id="3.30.70.1450">
    <property type="entry name" value="Regulator of K+ conductance, C-terminal domain"/>
    <property type="match status" value="1"/>
</dbReference>
<evidence type="ECO:0000313" key="2">
    <source>
        <dbReference type="EMBL" id="KGH47109.1"/>
    </source>
</evidence>
<dbReference type="Proteomes" id="UP000029713">
    <property type="component" value="Unassembled WGS sequence"/>
</dbReference>
<dbReference type="AlphaFoldDB" id="A0A098Y9C6"/>
<dbReference type="InterPro" id="IPR006037">
    <property type="entry name" value="RCK_C"/>
</dbReference>
<dbReference type="Pfam" id="PF25991">
    <property type="entry name" value="KhtT_N"/>
    <property type="match status" value="1"/>
</dbReference>
<dbReference type="InterPro" id="IPR026278">
    <property type="entry name" value="KhtT"/>
</dbReference>
<dbReference type="GO" id="GO:0008324">
    <property type="term" value="F:monoatomic cation transmembrane transporter activity"/>
    <property type="evidence" value="ECO:0007669"/>
    <property type="project" value="InterPro"/>
</dbReference>
<accession>A0A098Y9C6</accession>
<dbReference type="PIRSF" id="PIRSF005028">
    <property type="entry name" value="KhtT"/>
    <property type="match status" value="1"/>
</dbReference>
<organism evidence="2 3">
    <name type="scientific">Modestobacter caceresii</name>
    <dbReference type="NCBI Taxonomy" id="1522368"/>
    <lineage>
        <taxon>Bacteria</taxon>
        <taxon>Bacillati</taxon>
        <taxon>Actinomycetota</taxon>
        <taxon>Actinomycetes</taxon>
        <taxon>Geodermatophilales</taxon>
        <taxon>Geodermatophilaceae</taxon>
        <taxon>Modestobacter</taxon>
    </lineage>
</organism>
<dbReference type="STRING" id="1522368.IN07_08500"/>
<comment type="caution">
    <text evidence="2">The sequence shown here is derived from an EMBL/GenBank/DDBJ whole genome shotgun (WGS) entry which is preliminary data.</text>
</comment>
<dbReference type="Pfam" id="PF02080">
    <property type="entry name" value="TrkA_C"/>
    <property type="match status" value="1"/>
</dbReference>
<evidence type="ECO:0000259" key="1">
    <source>
        <dbReference type="PROSITE" id="PS51202"/>
    </source>
</evidence>
<gene>
    <name evidence="2" type="ORF">IN07_08500</name>
</gene>
<dbReference type="InterPro" id="IPR036721">
    <property type="entry name" value="RCK_C_sf"/>
</dbReference>
<dbReference type="InterPro" id="IPR058776">
    <property type="entry name" value="KhtT-like_N"/>
</dbReference>
<keyword evidence="3" id="KW-1185">Reference proteome</keyword>
<dbReference type="InterPro" id="IPR050144">
    <property type="entry name" value="AAE_transporter"/>
</dbReference>
<dbReference type="PANTHER" id="PTHR30445:SF8">
    <property type="entry name" value="K(+)_H(+) ANTIPORTER SUBUNIT KHTT"/>
    <property type="match status" value="1"/>
</dbReference>
<dbReference type="GO" id="GO:0006813">
    <property type="term" value="P:potassium ion transport"/>
    <property type="evidence" value="ECO:0007669"/>
    <property type="project" value="InterPro"/>
</dbReference>
<dbReference type="RefSeq" id="WP_036335095.1">
    <property type="nucleotide sequence ID" value="NZ_JPMX01000028.1"/>
</dbReference>
<dbReference type="EMBL" id="JPMX01000028">
    <property type="protein sequence ID" value="KGH47109.1"/>
    <property type="molecule type" value="Genomic_DNA"/>
</dbReference>
<feature type="domain" description="RCK C-terminal" evidence="1">
    <location>
        <begin position="75"/>
        <end position="159"/>
    </location>
</feature>
<dbReference type="PROSITE" id="PS51202">
    <property type="entry name" value="RCK_C"/>
    <property type="match status" value="1"/>
</dbReference>
<dbReference type="PANTHER" id="PTHR30445">
    <property type="entry name" value="K(+)_H(+) ANTIPORTER SUBUNIT KHTT"/>
    <property type="match status" value="1"/>
</dbReference>
<name>A0A098Y9C6_9ACTN</name>
<evidence type="ECO:0000313" key="3">
    <source>
        <dbReference type="Proteomes" id="UP000029713"/>
    </source>
</evidence>
<sequence>MDVEETRLPGIGLRHDLVTAQGRRVGVISQRNGARHVVLYDEQDPDATAATIELTAEESEVVAELLGAPRITERLSRLREQVESLATEGVPIEPGSPYVAATLGDAAIRTRTGASVVAVVRGEEMIASPTPDFRFQVDDRLVVVGTSDGVAAVGDLLNPR</sequence>
<reference evidence="2 3" key="1">
    <citation type="submission" date="2014-07" db="EMBL/GenBank/DDBJ databases">
        <title>Biosystematic studies on Modestobacter strains isolated from extreme hyper-arid desert soil and from historic building.</title>
        <authorList>
            <person name="Bukarasam K."/>
            <person name="Bull A."/>
            <person name="Girard G."/>
            <person name="van Wezel G."/>
            <person name="Goodfellow M."/>
        </authorList>
    </citation>
    <scope>NUCLEOTIDE SEQUENCE [LARGE SCALE GENOMIC DNA]</scope>
    <source>
        <strain evidence="2 3">KNN45-2b</strain>
    </source>
</reference>
<protein>
    <submittedName>
        <fullName evidence="2">Potassium transporter TrkA</fullName>
    </submittedName>
</protein>
<dbReference type="SUPFAM" id="SSF116726">
    <property type="entry name" value="TrkA C-terminal domain-like"/>
    <property type="match status" value="1"/>
</dbReference>
<proteinExistence type="predicted"/>
<dbReference type="OrthoDB" id="5242677at2"/>